<reference evidence="1 2" key="1">
    <citation type="submission" date="2018-06" db="EMBL/GenBank/DDBJ databases">
        <authorList>
            <consortium name="Pathogen Informatics"/>
            <person name="Doyle S."/>
        </authorList>
    </citation>
    <scope>NUCLEOTIDE SEQUENCE [LARGE SCALE GENOMIC DNA]</scope>
    <source>
        <strain evidence="1 2">NCTC11842</strain>
    </source>
</reference>
<dbReference type="InterPro" id="IPR014915">
    <property type="entry name" value="Phage_TLS_TfmB"/>
</dbReference>
<sequence length="55" mass="6073">MTQWRCGPGGPTGLVYSEIPVVMRYLSIPEADHGEVFDAVRVMESAALEAIHQEK</sequence>
<dbReference type="EMBL" id="UAUF01000012">
    <property type="protein sequence ID" value="SPZ07482.1"/>
    <property type="molecule type" value="Genomic_DNA"/>
</dbReference>
<evidence type="ECO:0000313" key="2">
    <source>
        <dbReference type="Proteomes" id="UP000250443"/>
    </source>
</evidence>
<evidence type="ECO:0000313" key="1">
    <source>
        <dbReference type="EMBL" id="SPZ07482.1"/>
    </source>
</evidence>
<accession>A0A2X2CFP6</accession>
<dbReference type="Proteomes" id="UP000250443">
    <property type="component" value="Unassembled WGS sequence"/>
</dbReference>
<name>A0A2X2CFP6_PSELU</name>
<gene>
    <name evidence="1" type="ORF">NCTC11842_02352</name>
</gene>
<protein>
    <submittedName>
        <fullName evidence="1">Phage protein</fullName>
    </submittedName>
</protein>
<proteinExistence type="predicted"/>
<organism evidence="1 2">
    <name type="scientific">Pseudomonas luteola</name>
    <dbReference type="NCBI Taxonomy" id="47886"/>
    <lineage>
        <taxon>Bacteria</taxon>
        <taxon>Pseudomonadati</taxon>
        <taxon>Pseudomonadota</taxon>
        <taxon>Gammaproteobacteria</taxon>
        <taxon>Pseudomonadales</taxon>
        <taxon>Pseudomonadaceae</taxon>
        <taxon>Pseudomonas</taxon>
    </lineage>
</organism>
<dbReference type="AlphaFoldDB" id="A0A2X2CFP6"/>
<dbReference type="Pfam" id="PF08809">
    <property type="entry name" value="DUF1799"/>
    <property type="match status" value="1"/>
</dbReference>